<keyword evidence="2" id="KW-1185">Reference proteome</keyword>
<accession>A0A1G8DSF1</accession>
<proteinExistence type="predicted"/>
<dbReference type="OrthoDB" id="1411058at2"/>
<organism evidence="1 2">
    <name type="scientific">Chryseobacterium taeanense</name>
    <dbReference type="NCBI Taxonomy" id="311334"/>
    <lineage>
        <taxon>Bacteria</taxon>
        <taxon>Pseudomonadati</taxon>
        <taxon>Bacteroidota</taxon>
        <taxon>Flavobacteriia</taxon>
        <taxon>Flavobacteriales</taxon>
        <taxon>Weeksellaceae</taxon>
        <taxon>Chryseobacterium group</taxon>
        <taxon>Chryseobacterium</taxon>
    </lineage>
</organism>
<dbReference type="Proteomes" id="UP000198869">
    <property type="component" value="Unassembled WGS sequence"/>
</dbReference>
<dbReference type="InterPro" id="IPR010732">
    <property type="entry name" value="T6SS_TssG-like"/>
</dbReference>
<dbReference type="STRING" id="311334.SAMN05421846_101292"/>
<dbReference type="AlphaFoldDB" id="A0A1G8DSF1"/>
<sequence length="312" mass="36690">MTESLQHIASLVTSLKHDIRAEVIISDLLESGALSENQYMIRKEGQFSRSYRFDILDVKQTDYDYNSLEVLTFYLSRDSIYDTLPEAMSHNSKNDTPDKGIEIMIREYNEQKKQQKAARNFFQPFENEMFDYGLKIERFEREFLFMLNDSRIPDMFYDFWNISRDLPSRLVSGFIRLLPFAYKIVGNIQQACDILSVLLEEKVTLNERDCQQYTDESHGICLGETRLGLDSITGTEYDDYSRHLDIMIGPLHKSSFTDFIHEGKKKHFTDMFYEYFFPIEIDINTIILLPEDQQKFEFNNKAVSVLGYNTTI</sequence>
<gene>
    <name evidence="1" type="ORF">SAMN05421846_101292</name>
</gene>
<dbReference type="Pfam" id="PF06996">
    <property type="entry name" value="T6SS_TssG"/>
    <property type="match status" value="1"/>
</dbReference>
<evidence type="ECO:0000313" key="1">
    <source>
        <dbReference type="EMBL" id="SDH60572.1"/>
    </source>
</evidence>
<dbReference type="EMBL" id="FNDW01000001">
    <property type="protein sequence ID" value="SDH60572.1"/>
    <property type="molecule type" value="Genomic_DNA"/>
</dbReference>
<dbReference type="RefSeq" id="WP_089853624.1">
    <property type="nucleotide sequence ID" value="NZ_FNDW01000001.1"/>
</dbReference>
<name>A0A1G8DSF1_9FLAO</name>
<protein>
    <submittedName>
        <fullName evidence="1">Type VI secretion, VasB, ImpH, VC_A0111</fullName>
    </submittedName>
</protein>
<evidence type="ECO:0000313" key="2">
    <source>
        <dbReference type="Proteomes" id="UP000198869"/>
    </source>
</evidence>
<reference evidence="2" key="1">
    <citation type="submission" date="2016-10" db="EMBL/GenBank/DDBJ databases">
        <authorList>
            <person name="Varghese N."/>
            <person name="Submissions S."/>
        </authorList>
    </citation>
    <scope>NUCLEOTIDE SEQUENCE [LARGE SCALE GENOMIC DNA]</scope>
    <source>
        <strain evidence="2">DSM 17071</strain>
    </source>
</reference>